<evidence type="ECO:0000256" key="1">
    <source>
        <dbReference type="ARBA" id="ARBA00004127"/>
    </source>
</evidence>
<keyword evidence="6 7" id="KW-0472">Membrane</keyword>
<evidence type="ECO:0000256" key="3">
    <source>
        <dbReference type="ARBA" id="ARBA00022448"/>
    </source>
</evidence>
<gene>
    <name evidence="8" type="ORF">PoB_006313700</name>
</gene>
<evidence type="ECO:0000256" key="2">
    <source>
        <dbReference type="ARBA" id="ARBA00010076"/>
    </source>
</evidence>
<accession>A0AAV4CXJ7</accession>
<comment type="subcellular location">
    <subcellularLocation>
        <location evidence="1">Endomembrane system</location>
        <topology evidence="1">Multi-pass membrane protein</topology>
    </subcellularLocation>
</comment>
<evidence type="ECO:0000256" key="5">
    <source>
        <dbReference type="ARBA" id="ARBA00022989"/>
    </source>
</evidence>
<keyword evidence="4 7" id="KW-0812">Transmembrane</keyword>
<keyword evidence="9" id="KW-1185">Reference proteome</keyword>
<protein>
    <submittedName>
        <fullName evidence="8">Lysosomal-associated transmembrane protein 4a</fullName>
    </submittedName>
</protein>
<reference evidence="8 9" key="1">
    <citation type="journal article" date="2021" name="Elife">
        <title>Chloroplast acquisition without the gene transfer in kleptoplastic sea slugs, Plakobranchus ocellatus.</title>
        <authorList>
            <person name="Maeda T."/>
            <person name="Takahashi S."/>
            <person name="Yoshida T."/>
            <person name="Shimamura S."/>
            <person name="Takaki Y."/>
            <person name="Nagai Y."/>
            <person name="Toyoda A."/>
            <person name="Suzuki Y."/>
            <person name="Arimoto A."/>
            <person name="Ishii H."/>
            <person name="Satoh N."/>
            <person name="Nishiyama T."/>
            <person name="Hasebe M."/>
            <person name="Maruyama T."/>
            <person name="Minagawa J."/>
            <person name="Obokata J."/>
            <person name="Shigenobu S."/>
        </authorList>
    </citation>
    <scope>NUCLEOTIDE SEQUENCE [LARGE SCALE GENOMIC DNA]</scope>
</reference>
<dbReference type="GO" id="GO:0005765">
    <property type="term" value="C:lysosomal membrane"/>
    <property type="evidence" value="ECO:0007669"/>
    <property type="project" value="TreeGrafter"/>
</dbReference>
<keyword evidence="5 7" id="KW-1133">Transmembrane helix</keyword>
<evidence type="ECO:0000256" key="4">
    <source>
        <dbReference type="ARBA" id="ARBA00022692"/>
    </source>
</evidence>
<evidence type="ECO:0000256" key="7">
    <source>
        <dbReference type="SAM" id="Phobius"/>
    </source>
</evidence>
<dbReference type="InterPro" id="IPR051115">
    <property type="entry name" value="LAPTM_transporter"/>
</dbReference>
<dbReference type="Proteomes" id="UP000735302">
    <property type="component" value="Unassembled WGS sequence"/>
</dbReference>
<dbReference type="AlphaFoldDB" id="A0AAV4CXJ7"/>
<name>A0AAV4CXJ7_9GAST</name>
<dbReference type="PANTHER" id="PTHR12479">
    <property type="entry name" value="LYSOSOMAL-ASSOCIATED TRANSMEMBRANE PROTEIN"/>
    <property type="match status" value="1"/>
</dbReference>
<dbReference type="GO" id="GO:0012505">
    <property type="term" value="C:endomembrane system"/>
    <property type="evidence" value="ECO:0007669"/>
    <property type="project" value="UniProtKB-SubCell"/>
</dbReference>
<dbReference type="Pfam" id="PF03821">
    <property type="entry name" value="Mtp"/>
    <property type="match status" value="2"/>
</dbReference>
<keyword evidence="3" id="KW-0813">Transport</keyword>
<feature type="transmembrane region" description="Helical" evidence="7">
    <location>
        <begin position="151"/>
        <end position="172"/>
    </location>
</feature>
<proteinExistence type="inferred from homology"/>
<feature type="transmembrane region" description="Helical" evidence="7">
    <location>
        <begin position="87"/>
        <end position="109"/>
    </location>
</feature>
<comment type="caution">
    <text evidence="8">The sequence shown here is derived from an EMBL/GenBank/DDBJ whole genome shotgun (WGS) entry which is preliminary data.</text>
</comment>
<dbReference type="InterPro" id="IPR004687">
    <property type="entry name" value="LAPTM4/5"/>
</dbReference>
<sequence length="219" mass="24557">MDKKRQNAISGIDPENFKCCICCDVKTGTVVYGSFNAAVQFIALCLLILASIRSDDGTVVMQTDQGDFFQNHPEAAREQQFGKALTYSFSIGFILICLIASVSLLYGVGKNRAAYLMPFFGLQVFDFCLTVVFAGFTYTTNIKQWIHEQRLVILTLLFIVVLLIILSIKAYLIRMVWLCYKYIQKHVASRGYSVDPDAEQMLLPPGEEVVIKVNPNNGI</sequence>
<comment type="similarity">
    <text evidence="2">Belongs to the LAPTM4/LAPTM5 transporter family.</text>
</comment>
<dbReference type="EMBL" id="BLXT01007118">
    <property type="protein sequence ID" value="GFO36632.1"/>
    <property type="molecule type" value="Genomic_DNA"/>
</dbReference>
<organism evidence="8 9">
    <name type="scientific">Plakobranchus ocellatus</name>
    <dbReference type="NCBI Taxonomy" id="259542"/>
    <lineage>
        <taxon>Eukaryota</taxon>
        <taxon>Metazoa</taxon>
        <taxon>Spiralia</taxon>
        <taxon>Lophotrochozoa</taxon>
        <taxon>Mollusca</taxon>
        <taxon>Gastropoda</taxon>
        <taxon>Heterobranchia</taxon>
        <taxon>Euthyneura</taxon>
        <taxon>Panpulmonata</taxon>
        <taxon>Sacoglossa</taxon>
        <taxon>Placobranchoidea</taxon>
        <taxon>Plakobranchidae</taxon>
        <taxon>Plakobranchus</taxon>
    </lineage>
</organism>
<feature type="transmembrane region" description="Helical" evidence="7">
    <location>
        <begin position="115"/>
        <end position="139"/>
    </location>
</feature>
<dbReference type="PANTHER" id="PTHR12479:SF10">
    <property type="entry name" value="LYSOSOMAL-ASSOCIATED TRANSMEMBRANE PROTEIN"/>
    <property type="match status" value="1"/>
</dbReference>
<evidence type="ECO:0000313" key="8">
    <source>
        <dbReference type="EMBL" id="GFO36632.1"/>
    </source>
</evidence>
<evidence type="ECO:0000256" key="6">
    <source>
        <dbReference type="ARBA" id="ARBA00023136"/>
    </source>
</evidence>
<evidence type="ECO:0000313" key="9">
    <source>
        <dbReference type="Proteomes" id="UP000735302"/>
    </source>
</evidence>
<feature type="transmembrane region" description="Helical" evidence="7">
    <location>
        <begin position="34"/>
        <end position="52"/>
    </location>
</feature>